<gene>
    <name evidence="2" type="ORF">Cfor_01497</name>
</gene>
<evidence type="ECO:0000259" key="1">
    <source>
        <dbReference type="Pfam" id="PF24048"/>
    </source>
</evidence>
<dbReference type="InterPro" id="IPR057125">
    <property type="entry name" value="NXF1/2/3/5-like_LRR"/>
</dbReference>
<dbReference type="GO" id="GO:0003676">
    <property type="term" value="F:nucleic acid binding"/>
    <property type="evidence" value="ECO:0007669"/>
    <property type="project" value="InterPro"/>
</dbReference>
<dbReference type="OrthoDB" id="18388at2759"/>
<feature type="domain" description="NXF1/2/3/5-like leucine-rich repeat" evidence="1">
    <location>
        <begin position="466"/>
        <end position="598"/>
    </location>
</feature>
<dbReference type="PROSITE" id="PS51450">
    <property type="entry name" value="LRR"/>
    <property type="match status" value="1"/>
</dbReference>
<dbReference type="InterPro" id="IPR037379">
    <property type="entry name" value="WDR74/Nsa1"/>
</dbReference>
<dbReference type="Pfam" id="PF24048">
    <property type="entry name" value="LRR_NXF1-5"/>
    <property type="match status" value="1"/>
</dbReference>
<dbReference type="PANTHER" id="PTHR16038">
    <property type="entry name" value="NOP SEVEN ASSOCIATED PROTEIN 1"/>
    <property type="match status" value="1"/>
</dbReference>
<dbReference type="SUPFAM" id="SSF52058">
    <property type="entry name" value="L domain-like"/>
    <property type="match status" value="1"/>
</dbReference>
<protein>
    <recommendedName>
        <fullName evidence="1">NXF1/2/3/5-like leucine-rich repeat domain-containing protein</fullName>
    </recommendedName>
</protein>
<dbReference type="InterPro" id="IPR001680">
    <property type="entry name" value="WD40_rpt"/>
</dbReference>
<dbReference type="InParanoid" id="A0A6L2P7I1"/>
<dbReference type="InterPro" id="IPR036322">
    <property type="entry name" value="WD40_repeat_dom_sf"/>
</dbReference>
<dbReference type="EMBL" id="BLKM01003250">
    <property type="protein sequence ID" value="GFG28124.1"/>
    <property type="molecule type" value="Genomic_DNA"/>
</dbReference>
<dbReference type="AlphaFoldDB" id="A0A6L2P7I1"/>
<keyword evidence="3" id="KW-1185">Reference proteome</keyword>
<sequence length="644" mass="72271">MARKEDFDLFVAGKTGSFKGISINIEDKETNPIAKNIQNIKVLTKEHEITSLAWGGPDEVDVLIGMSCQRVKIYDTDFKAFTCSVDASCGHGSIRGISRYKEKLLTAVASGHVKVCSHVKDSGNIIDTGGPIEKMRHSSVNADIIAVGGKENDLKLWNLEQKACTFAAKNVKLDMLQLRVPVWISDMDFLGDSTKVAVCTRYGHVRVYDPNTPQRRPVLNMDVPEQSLTALAVTNRDHHVVVGSTKGKIMLIDLRRKGSVVQHYKGAVGSLKSIACHKTEPYIVSVGFDRHLLVHNLNSRALLQKMYLKCLLNCILLRSNAFLKTMDNKGSEDDIQIIEDDYDELFNNMETVEEASPRKRCKLKSVTSVYFLQILGGSTHDKEFILKLIMDTVYPVELVPVMYSEEGEHTSFLAQRCGPAIERLCRSNLVVNIPNGPSLELQIVLAFVHIKDVRLNTNEILLNVIQKRFNSKTKYLDLSNFHRDPDICDLIFCPLSQAKILSHVLNAVKSTHKLVASINLSHNDLSSLRALEALWMIQTLVKLDLRHNMVKNIKDLEVLRPMQLSELLLDQNPLCQFYSDEYPYISAVRGILPSLLKLTEVIVHCDNVRACCKSFSYLVGRANWGADICTASRTDTNQIISKAY</sequence>
<dbReference type="GO" id="GO:0005730">
    <property type="term" value="C:nucleolus"/>
    <property type="evidence" value="ECO:0007669"/>
    <property type="project" value="InterPro"/>
</dbReference>
<dbReference type="InterPro" id="IPR035979">
    <property type="entry name" value="RBD_domain_sf"/>
</dbReference>
<comment type="caution">
    <text evidence="2">The sequence shown here is derived from an EMBL/GenBank/DDBJ whole genome shotgun (WGS) entry which is preliminary data.</text>
</comment>
<dbReference type="PANTHER" id="PTHR16038:SF4">
    <property type="entry name" value="WD REPEAT-CONTAINING PROTEIN 74"/>
    <property type="match status" value="1"/>
</dbReference>
<dbReference type="InterPro" id="IPR001611">
    <property type="entry name" value="Leu-rich_rpt"/>
</dbReference>
<dbReference type="GO" id="GO:0030687">
    <property type="term" value="C:preribosome, large subunit precursor"/>
    <property type="evidence" value="ECO:0007669"/>
    <property type="project" value="TreeGrafter"/>
</dbReference>
<dbReference type="Proteomes" id="UP000502823">
    <property type="component" value="Unassembled WGS sequence"/>
</dbReference>
<proteinExistence type="predicted"/>
<dbReference type="SMART" id="SM00320">
    <property type="entry name" value="WD40"/>
    <property type="match status" value="5"/>
</dbReference>
<evidence type="ECO:0000313" key="2">
    <source>
        <dbReference type="EMBL" id="GFG28124.1"/>
    </source>
</evidence>
<organism evidence="2 3">
    <name type="scientific">Coptotermes formosanus</name>
    <name type="common">Formosan subterranean termite</name>
    <dbReference type="NCBI Taxonomy" id="36987"/>
    <lineage>
        <taxon>Eukaryota</taxon>
        <taxon>Metazoa</taxon>
        <taxon>Ecdysozoa</taxon>
        <taxon>Arthropoda</taxon>
        <taxon>Hexapoda</taxon>
        <taxon>Insecta</taxon>
        <taxon>Pterygota</taxon>
        <taxon>Neoptera</taxon>
        <taxon>Polyneoptera</taxon>
        <taxon>Dictyoptera</taxon>
        <taxon>Blattodea</taxon>
        <taxon>Blattoidea</taxon>
        <taxon>Termitoidae</taxon>
        <taxon>Rhinotermitidae</taxon>
        <taxon>Coptotermes</taxon>
    </lineage>
</organism>
<dbReference type="GO" id="GO:0042273">
    <property type="term" value="P:ribosomal large subunit biogenesis"/>
    <property type="evidence" value="ECO:0007669"/>
    <property type="project" value="InterPro"/>
</dbReference>
<dbReference type="InterPro" id="IPR032675">
    <property type="entry name" value="LRR_dom_sf"/>
</dbReference>
<evidence type="ECO:0000313" key="3">
    <source>
        <dbReference type="Proteomes" id="UP000502823"/>
    </source>
</evidence>
<name>A0A6L2P7I1_COPFO</name>
<dbReference type="Gene3D" id="3.80.10.10">
    <property type="entry name" value="Ribonuclease Inhibitor"/>
    <property type="match status" value="1"/>
</dbReference>
<reference evidence="3" key="1">
    <citation type="submission" date="2020-01" db="EMBL/GenBank/DDBJ databases">
        <title>Draft genome sequence of the Termite Coptotermes fromosanus.</title>
        <authorList>
            <person name="Itakura S."/>
            <person name="Yosikawa Y."/>
            <person name="Umezawa K."/>
        </authorList>
    </citation>
    <scope>NUCLEOTIDE SEQUENCE [LARGE SCALE GENOMIC DNA]</scope>
</reference>
<dbReference type="FunCoup" id="A0A6L2P7I1">
    <property type="interactions" value="940"/>
</dbReference>
<dbReference type="SUPFAM" id="SSF50978">
    <property type="entry name" value="WD40 repeat-like"/>
    <property type="match status" value="1"/>
</dbReference>
<dbReference type="SUPFAM" id="SSF54928">
    <property type="entry name" value="RNA-binding domain, RBD"/>
    <property type="match status" value="1"/>
</dbReference>
<dbReference type="InterPro" id="IPR015943">
    <property type="entry name" value="WD40/YVTN_repeat-like_dom_sf"/>
</dbReference>
<dbReference type="Gene3D" id="2.130.10.10">
    <property type="entry name" value="YVTN repeat-like/Quinoprotein amine dehydrogenase"/>
    <property type="match status" value="1"/>
</dbReference>
<accession>A0A6L2P7I1</accession>